<comment type="caution">
    <text evidence="4">The sequence shown here is derived from an EMBL/GenBank/DDBJ whole genome shotgun (WGS) entry which is preliminary data.</text>
</comment>
<evidence type="ECO:0000313" key="4">
    <source>
        <dbReference type="EMBL" id="CAE7464067.1"/>
    </source>
</evidence>
<dbReference type="Gene3D" id="3.40.50.300">
    <property type="entry name" value="P-loop containing nucleotide triphosphate hydrolases"/>
    <property type="match status" value="2"/>
</dbReference>
<dbReference type="InterPro" id="IPR027417">
    <property type="entry name" value="P-loop_NTPase"/>
</dbReference>
<dbReference type="Pfam" id="PF00271">
    <property type="entry name" value="Helicase_C"/>
    <property type="match status" value="1"/>
</dbReference>
<dbReference type="OrthoDB" id="3270319at2759"/>
<name>A0A812S1S9_SYMPI</name>
<feature type="region of interest" description="Disordered" evidence="1">
    <location>
        <begin position="436"/>
        <end position="458"/>
    </location>
</feature>
<dbReference type="InterPro" id="IPR050742">
    <property type="entry name" value="Helicase_Restrict-Modif_Enz"/>
</dbReference>
<feature type="domain" description="Helicase ATP-binding" evidence="2">
    <location>
        <begin position="140"/>
        <end position="274"/>
    </location>
</feature>
<dbReference type="InterPro" id="IPR001650">
    <property type="entry name" value="Helicase_C-like"/>
</dbReference>
<dbReference type="CDD" id="cd18785">
    <property type="entry name" value="SF2_C"/>
    <property type="match status" value="1"/>
</dbReference>
<feature type="region of interest" description="Disordered" evidence="1">
    <location>
        <begin position="597"/>
        <end position="620"/>
    </location>
</feature>
<dbReference type="AlphaFoldDB" id="A0A812S1S9"/>
<dbReference type="PANTHER" id="PTHR47396:SF1">
    <property type="entry name" value="ATP-DEPENDENT HELICASE IRC3-RELATED"/>
    <property type="match status" value="1"/>
</dbReference>
<sequence length="1027" mass="114392">MVVLVGLLNLQFFCKELPPWFFERHNFTRRHLGVDLFSLDGQRAILCRAENATHRDVKRFLRTATCVCKAPECILWTMRGCKISGSSKKWLRKPGCQRTILTKKRLHELGQDHAASFQSSDQFIRSSTSDLPLRPCQQACLEACAKGARVIEMACGTGKTRVIRELALEWDGKVLVTVPSRVLLEQFAEEIPGFCKVGMGYNDKINMASRGFIAVTDSVHLLQKLKFQAIFIDEAHHPLPPGLPGCEELFRFSATHKDEVDFRYSMGEAIQQNALCDYDLTVPVLDEGHPYLSLANLLLSQPGRFRRVLAYCNSIAEAKRFQQVLETVGLAVWHINGRSNQEDRATALSAFSGALLKPANVLVTVQVLGEGVNIPNADTCMFVQPRSSYVSIIQAIGRVLRHGTSKPLAHVILPALAYPTPSSGLVDRDLIKSGVADGRSKPSHVGSSPSKALPSAPEEVKATFQKGLPMDGIPTAQATAASANSTRSKAWPVLSQAVERAHETSACLSTVRRSASQDLASGKDKPTTLAISDCLQEQGVEERGKQKSEVSTLCEKTGATNSMKREDQQRSNGRAPGQKLGSSCQSLVRVIGSPKTICSESTSCSPERASWSRKGGNTRHPAQEKLYADADVLVAGLMQQDEGAAMDSDEDLILTDIASAGRLSSTILLNEMRRMDETGASQHAAEKRMNRSDPHATAAQPRNRAPTIQILPKLASRSGVRGSRYVNQLDRFLGAIAVADRRMIGKDARQVQSRLWLVDCRLDQHVSLHPAIRAMHYQLALILQRADPWEARLQAVEDFARLHNRLPMQGQSAPAPGESTLATWLKNQAVNFRQNLLTGARMKLLLNTTCNYLRARLVQWQQGLPAAVRFEQYCEKLKQFVQTNRRVPTGRVSGHAGESELYTWLNNLLLQGRFQDSKVQKVAAVDPMVETWINAEVHRKFRVKNGWIRKYRAVAEFVKMYGRVPRVVANEGSLLRWLRQQRYIFERLPTKLQELLLQSDPVIITFLTKPDYRLVRRARQGSLAQKW</sequence>
<evidence type="ECO:0000259" key="2">
    <source>
        <dbReference type="PROSITE" id="PS51192"/>
    </source>
</evidence>
<dbReference type="PROSITE" id="PS51192">
    <property type="entry name" value="HELICASE_ATP_BIND_1"/>
    <property type="match status" value="1"/>
</dbReference>
<proteinExistence type="predicted"/>
<dbReference type="EMBL" id="CAJNIZ010022769">
    <property type="protein sequence ID" value="CAE7464067.1"/>
    <property type="molecule type" value="Genomic_DNA"/>
</dbReference>
<reference evidence="4" key="1">
    <citation type="submission" date="2021-02" db="EMBL/GenBank/DDBJ databases">
        <authorList>
            <person name="Dougan E. K."/>
            <person name="Rhodes N."/>
            <person name="Thang M."/>
            <person name="Chan C."/>
        </authorList>
    </citation>
    <scope>NUCLEOTIDE SEQUENCE</scope>
</reference>
<dbReference type="GO" id="GO:0003677">
    <property type="term" value="F:DNA binding"/>
    <property type="evidence" value="ECO:0007669"/>
    <property type="project" value="InterPro"/>
</dbReference>
<evidence type="ECO:0000259" key="3">
    <source>
        <dbReference type="PROSITE" id="PS51194"/>
    </source>
</evidence>
<dbReference type="Proteomes" id="UP000649617">
    <property type="component" value="Unassembled WGS sequence"/>
</dbReference>
<accession>A0A812S1S9</accession>
<dbReference type="GO" id="GO:0016787">
    <property type="term" value="F:hydrolase activity"/>
    <property type="evidence" value="ECO:0007669"/>
    <property type="project" value="InterPro"/>
</dbReference>
<feature type="region of interest" description="Disordered" evidence="1">
    <location>
        <begin position="538"/>
        <end position="583"/>
    </location>
</feature>
<feature type="compositionally biased region" description="Basic and acidic residues" evidence="1">
    <location>
        <begin position="684"/>
        <end position="694"/>
    </location>
</feature>
<feature type="domain" description="Helicase C-terminal" evidence="3">
    <location>
        <begin position="293"/>
        <end position="461"/>
    </location>
</feature>
<feature type="region of interest" description="Disordered" evidence="1">
    <location>
        <begin position="678"/>
        <end position="706"/>
    </location>
</feature>
<dbReference type="PANTHER" id="PTHR47396">
    <property type="entry name" value="TYPE I RESTRICTION ENZYME ECOKI R PROTEIN"/>
    <property type="match status" value="1"/>
</dbReference>
<dbReference type="InterPro" id="IPR006935">
    <property type="entry name" value="Helicase/UvrB_N"/>
</dbReference>
<dbReference type="InterPro" id="IPR014001">
    <property type="entry name" value="Helicase_ATP-bd"/>
</dbReference>
<dbReference type="GO" id="GO:0005524">
    <property type="term" value="F:ATP binding"/>
    <property type="evidence" value="ECO:0007669"/>
    <property type="project" value="InterPro"/>
</dbReference>
<dbReference type="Pfam" id="PF04851">
    <property type="entry name" value="ResIII"/>
    <property type="match status" value="1"/>
</dbReference>
<dbReference type="PROSITE" id="PS51194">
    <property type="entry name" value="HELICASE_CTER"/>
    <property type="match status" value="1"/>
</dbReference>
<dbReference type="SUPFAM" id="SSF52540">
    <property type="entry name" value="P-loop containing nucleoside triphosphate hydrolases"/>
    <property type="match status" value="1"/>
</dbReference>
<keyword evidence="5" id="KW-1185">Reference proteome</keyword>
<evidence type="ECO:0000256" key="1">
    <source>
        <dbReference type="SAM" id="MobiDB-lite"/>
    </source>
</evidence>
<organism evidence="4 5">
    <name type="scientific">Symbiodinium pilosum</name>
    <name type="common">Dinoflagellate</name>
    <dbReference type="NCBI Taxonomy" id="2952"/>
    <lineage>
        <taxon>Eukaryota</taxon>
        <taxon>Sar</taxon>
        <taxon>Alveolata</taxon>
        <taxon>Dinophyceae</taxon>
        <taxon>Suessiales</taxon>
        <taxon>Symbiodiniaceae</taxon>
        <taxon>Symbiodinium</taxon>
    </lineage>
</organism>
<evidence type="ECO:0000313" key="5">
    <source>
        <dbReference type="Proteomes" id="UP000649617"/>
    </source>
</evidence>
<gene>
    <name evidence="4" type="primary">Ken-052</name>
    <name evidence="4" type="ORF">SPIL2461_LOCUS11635</name>
</gene>
<dbReference type="SMART" id="SM00490">
    <property type="entry name" value="HELICc"/>
    <property type="match status" value="1"/>
</dbReference>
<dbReference type="Gene3D" id="6.10.140.530">
    <property type="match status" value="1"/>
</dbReference>
<protein>
    <submittedName>
        <fullName evidence="4">Ken-052 protein</fullName>
    </submittedName>
</protein>
<dbReference type="GO" id="GO:0005829">
    <property type="term" value="C:cytosol"/>
    <property type="evidence" value="ECO:0007669"/>
    <property type="project" value="TreeGrafter"/>
</dbReference>